<feature type="region of interest" description="Disordered" evidence="1">
    <location>
        <begin position="119"/>
        <end position="220"/>
    </location>
</feature>
<feature type="compositionally biased region" description="Acidic residues" evidence="1">
    <location>
        <begin position="174"/>
        <end position="184"/>
    </location>
</feature>
<keyword evidence="3" id="KW-1185">Reference proteome</keyword>
<reference evidence="2" key="1">
    <citation type="submission" date="2020-08" db="EMBL/GenBank/DDBJ databases">
        <title>Chromosome-level assembly of Southern catfish (Silurus meridionalis) provides insights into visual adaptation to the nocturnal and benthic lifestyles.</title>
        <authorList>
            <person name="Zhang Y."/>
            <person name="Wang D."/>
            <person name="Peng Z."/>
        </authorList>
    </citation>
    <scope>NUCLEOTIDE SEQUENCE</scope>
    <source>
        <strain evidence="2">SWU-2019-XX</strain>
        <tissue evidence="2">Muscle</tissue>
    </source>
</reference>
<organism evidence="2 3">
    <name type="scientific">Silurus meridionalis</name>
    <name type="common">Southern catfish</name>
    <name type="synonym">Silurus soldatovi meridionalis</name>
    <dbReference type="NCBI Taxonomy" id="175797"/>
    <lineage>
        <taxon>Eukaryota</taxon>
        <taxon>Metazoa</taxon>
        <taxon>Chordata</taxon>
        <taxon>Craniata</taxon>
        <taxon>Vertebrata</taxon>
        <taxon>Euteleostomi</taxon>
        <taxon>Actinopterygii</taxon>
        <taxon>Neopterygii</taxon>
        <taxon>Teleostei</taxon>
        <taxon>Ostariophysi</taxon>
        <taxon>Siluriformes</taxon>
        <taxon>Siluridae</taxon>
        <taxon>Silurus</taxon>
    </lineage>
</organism>
<accession>A0A8T0AGV1</accession>
<sequence length="270" mass="30176">MYLCGDGAALSERGLICSVQVCTRADGIQDGEPDPDLQIIFFITSVRKPFEYSDSLPERETNPAVAVRRPRTRHHPKNDSTDGADEDESQSDSEEYNYDGQRNLQVETLVFDPTPEPIEYLPERIQPEPSKELTAVKQGPSNVAKALEDVPVETYDPGTNDLPDPEESGSTAEQETENLPEEDLDNVHPSIQLAQEDKKDTSVMDQSDIQTQDDCSRRPIRDRKAAKRLTYPELGNPLVTVVQSLFQTLSEVLTDSLKSLAFQKPRVMTV</sequence>
<evidence type="ECO:0000256" key="1">
    <source>
        <dbReference type="SAM" id="MobiDB-lite"/>
    </source>
</evidence>
<feature type="region of interest" description="Disordered" evidence="1">
    <location>
        <begin position="53"/>
        <end position="103"/>
    </location>
</feature>
<dbReference type="AlphaFoldDB" id="A0A8T0AGV1"/>
<name>A0A8T0AGV1_SILME</name>
<dbReference type="Proteomes" id="UP000606274">
    <property type="component" value="Unassembled WGS sequence"/>
</dbReference>
<feature type="compositionally biased region" description="Basic and acidic residues" evidence="1">
    <location>
        <begin position="121"/>
        <end position="131"/>
    </location>
</feature>
<evidence type="ECO:0000313" key="2">
    <source>
        <dbReference type="EMBL" id="KAF7690681.1"/>
    </source>
</evidence>
<proteinExistence type="predicted"/>
<dbReference type="EMBL" id="JABFDY010000023">
    <property type="protein sequence ID" value="KAF7690681.1"/>
    <property type="molecule type" value="Genomic_DNA"/>
</dbReference>
<feature type="compositionally biased region" description="Acidic residues" evidence="1">
    <location>
        <begin position="82"/>
        <end position="97"/>
    </location>
</feature>
<evidence type="ECO:0000313" key="3">
    <source>
        <dbReference type="Proteomes" id="UP000606274"/>
    </source>
</evidence>
<protein>
    <submittedName>
        <fullName evidence="2">Uncharacterized protein</fullName>
    </submittedName>
</protein>
<feature type="compositionally biased region" description="Polar residues" evidence="1">
    <location>
        <begin position="203"/>
        <end position="213"/>
    </location>
</feature>
<gene>
    <name evidence="2" type="ORF">HF521_012485</name>
</gene>
<comment type="caution">
    <text evidence="2">The sequence shown here is derived from an EMBL/GenBank/DDBJ whole genome shotgun (WGS) entry which is preliminary data.</text>
</comment>